<feature type="compositionally biased region" description="Low complexity" evidence="10">
    <location>
        <begin position="461"/>
        <end position="526"/>
    </location>
</feature>
<dbReference type="EMBL" id="ML987210">
    <property type="protein sequence ID" value="KAF2241812.1"/>
    <property type="molecule type" value="Genomic_DNA"/>
</dbReference>
<evidence type="ECO:0000313" key="15">
    <source>
        <dbReference type="Proteomes" id="UP000800094"/>
    </source>
</evidence>
<keyword evidence="3 9" id="KW-0147">Chitin-binding</keyword>
<feature type="domain" description="Chitin-binding type-1" evidence="12">
    <location>
        <begin position="404"/>
        <end position="450"/>
    </location>
</feature>
<name>A0A6A6HVP9_9PLEO</name>
<comment type="caution">
    <text evidence="9">Lacks conserved residue(s) required for the propagation of feature annotation.</text>
</comment>
<dbReference type="GO" id="GO:0006032">
    <property type="term" value="P:chitin catabolic process"/>
    <property type="evidence" value="ECO:0007669"/>
    <property type="project" value="UniProtKB-KW"/>
</dbReference>
<keyword evidence="6" id="KW-0119">Carbohydrate metabolism</keyword>
<feature type="chain" id="PRO_5025386884" description="chitinase" evidence="11">
    <location>
        <begin position="22"/>
        <end position="918"/>
    </location>
</feature>
<keyword evidence="9" id="KW-1015">Disulfide bond</keyword>
<dbReference type="PROSITE" id="PS01095">
    <property type="entry name" value="GH18_1"/>
    <property type="match status" value="1"/>
</dbReference>
<proteinExistence type="predicted"/>
<dbReference type="InterPro" id="IPR001223">
    <property type="entry name" value="Glyco_hydro18_cat"/>
</dbReference>
<keyword evidence="4" id="KW-0378">Hydrolase</keyword>
<evidence type="ECO:0000256" key="1">
    <source>
        <dbReference type="ARBA" id="ARBA00000822"/>
    </source>
</evidence>
<dbReference type="InterPro" id="IPR017853">
    <property type="entry name" value="GH"/>
</dbReference>
<dbReference type="AlphaFoldDB" id="A0A6A6HVP9"/>
<accession>A0A6A6HVP9</accession>
<evidence type="ECO:0000256" key="2">
    <source>
        <dbReference type="ARBA" id="ARBA00012729"/>
    </source>
</evidence>
<evidence type="ECO:0000256" key="10">
    <source>
        <dbReference type="SAM" id="MobiDB-lite"/>
    </source>
</evidence>
<organism evidence="14 15">
    <name type="scientific">Trematosphaeria pertusa</name>
    <dbReference type="NCBI Taxonomy" id="390896"/>
    <lineage>
        <taxon>Eukaryota</taxon>
        <taxon>Fungi</taxon>
        <taxon>Dikarya</taxon>
        <taxon>Ascomycota</taxon>
        <taxon>Pezizomycotina</taxon>
        <taxon>Dothideomycetes</taxon>
        <taxon>Pleosporomycetidae</taxon>
        <taxon>Pleosporales</taxon>
        <taxon>Massarineae</taxon>
        <taxon>Trematosphaeriaceae</taxon>
        <taxon>Trematosphaeria</taxon>
    </lineage>
</organism>
<feature type="compositionally biased region" description="Polar residues" evidence="10">
    <location>
        <begin position="527"/>
        <end position="560"/>
    </location>
</feature>
<keyword evidence="15" id="KW-1185">Reference proteome</keyword>
<evidence type="ECO:0000256" key="8">
    <source>
        <dbReference type="ARBA" id="ARBA00023326"/>
    </source>
</evidence>
<dbReference type="GO" id="GO:0008061">
    <property type="term" value="F:chitin binding"/>
    <property type="evidence" value="ECO:0007669"/>
    <property type="project" value="UniProtKB-UniRule"/>
</dbReference>
<dbReference type="SUPFAM" id="SSF51445">
    <property type="entry name" value="(Trans)glycosidases"/>
    <property type="match status" value="1"/>
</dbReference>
<dbReference type="CDD" id="cd11618">
    <property type="entry name" value="ChtBD1_1"/>
    <property type="match status" value="1"/>
</dbReference>
<evidence type="ECO:0000256" key="3">
    <source>
        <dbReference type="ARBA" id="ARBA00022669"/>
    </source>
</evidence>
<keyword evidence="5" id="KW-0146">Chitin degradation</keyword>
<dbReference type="Gene3D" id="3.30.60.10">
    <property type="entry name" value="Endochitinase-like"/>
    <property type="match status" value="1"/>
</dbReference>
<dbReference type="InterPro" id="IPR001002">
    <property type="entry name" value="Chitin-bd_1"/>
</dbReference>
<keyword evidence="7" id="KW-0326">Glycosidase</keyword>
<dbReference type="GO" id="GO:0000272">
    <property type="term" value="P:polysaccharide catabolic process"/>
    <property type="evidence" value="ECO:0007669"/>
    <property type="project" value="UniProtKB-KW"/>
</dbReference>
<evidence type="ECO:0000313" key="14">
    <source>
        <dbReference type="EMBL" id="KAF2241812.1"/>
    </source>
</evidence>
<evidence type="ECO:0000256" key="7">
    <source>
        <dbReference type="ARBA" id="ARBA00023295"/>
    </source>
</evidence>
<feature type="signal peptide" evidence="11">
    <location>
        <begin position="1"/>
        <end position="21"/>
    </location>
</feature>
<reference evidence="14" key="1">
    <citation type="journal article" date="2020" name="Stud. Mycol.">
        <title>101 Dothideomycetes genomes: a test case for predicting lifestyles and emergence of pathogens.</title>
        <authorList>
            <person name="Haridas S."/>
            <person name="Albert R."/>
            <person name="Binder M."/>
            <person name="Bloem J."/>
            <person name="Labutti K."/>
            <person name="Salamov A."/>
            <person name="Andreopoulos B."/>
            <person name="Baker S."/>
            <person name="Barry K."/>
            <person name="Bills G."/>
            <person name="Bluhm B."/>
            <person name="Cannon C."/>
            <person name="Castanera R."/>
            <person name="Culley D."/>
            <person name="Daum C."/>
            <person name="Ezra D."/>
            <person name="Gonzalez J."/>
            <person name="Henrissat B."/>
            <person name="Kuo A."/>
            <person name="Liang C."/>
            <person name="Lipzen A."/>
            <person name="Lutzoni F."/>
            <person name="Magnuson J."/>
            <person name="Mondo S."/>
            <person name="Nolan M."/>
            <person name="Ohm R."/>
            <person name="Pangilinan J."/>
            <person name="Park H.-J."/>
            <person name="Ramirez L."/>
            <person name="Alfaro M."/>
            <person name="Sun H."/>
            <person name="Tritt A."/>
            <person name="Yoshinaga Y."/>
            <person name="Zwiers L.-H."/>
            <person name="Turgeon B."/>
            <person name="Goodwin S."/>
            <person name="Spatafora J."/>
            <person name="Crous P."/>
            <person name="Grigoriev I."/>
        </authorList>
    </citation>
    <scope>NUCLEOTIDE SEQUENCE</scope>
    <source>
        <strain evidence="14">CBS 122368</strain>
    </source>
</reference>
<feature type="disulfide bond" evidence="9">
    <location>
        <begin position="423"/>
        <end position="437"/>
    </location>
</feature>
<feature type="region of interest" description="Disordered" evidence="10">
    <location>
        <begin position="461"/>
        <end position="595"/>
    </location>
</feature>
<sequence length="918" mass="94823">MFSRSATVAASIGLLASTVSAGFNAASSTNVAVYWGQGDGQITLSEVCSDDSVDIVNVAFVNGFPKAVGDYPATNFGVYKVTNPSQRCPNQVTANACGAEYYAYPNGTLSGLLSSCPSIEPGINTCKANGKNLCLLISIDKASKEVAEYFAEFLWGAFGPVTDEWKNAGKPRPFGDASVDGFDLDIESFMVTPPFPDYQYANYEYFVSKLKNDLFGSGDYYISGAPQCVIPDVRLAEAISKSHFDFIFAQFYNTPECSTRAGYNGLSAASTTFTFDDWAAWLKTNSLNKGVKLYLGMPAGVNGAPFDPTSYLTPTEANDLISFYSAKHSDIFGGVMLWEATVSSRNAICSKGYSTWIKDILNGEYVSETCPSSSASSTVASSTSSIASSTSSTVVPTATAVTPDGTCGGVTGYTCIGANAGDCCSPYGWCGSSADHCGTGCQEGFGKCGISSSSSSSSMVSSTSSAVSSTSSEISSTSSEVSSTSSEVSSTSSTASSSTVSSTESSTSSSSSSSVPYPTETSSSTVYPTDTSSSWSSVPYPTYGENSTSIPYPTETSSIIYPTDTTSSTVYPTDSSSSYPTYNVSSSTSSTPGYYNTTTPCSTTLGAYSTSSPSASYDIYTPSSSTPAGYVSSSTPAGYGSSSSSGYSVYPASSSTKTPCSTSPKGYATSSSTPGYPPVYPASSSSKGYSAKPLTTSKPAYHSSHVPDYTTTVTETSTYVDICSTGYTTITTTMTKTYTVCPVCATPTPKPYGEVPEGWTTTVTVCSVCGPKTVTVTLTKPIPTPHPTPAEYTPEAPEETATSTIESYVYITVTPVPASSTPSPAPSAPAYVPEGEAPQEYTVTKGVTEVITLSKVPVPAYTPAPVYNATTGVYVPSGTAGSTGGYTATPLPFEGAASRMSVGLSAVAAVVVAGLLAL</sequence>
<dbReference type="Proteomes" id="UP000800094">
    <property type="component" value="Unassembled WGS sequence"/>
</dbReference>
<protein>
    <recommendedName>
        <fullName evidence="2">chitinase</fullName>
        <ecNumber evidence="2">3.2.1.14</ecNumber>
    </recommendedName>
</protein>
<dbReference type="InterPro" id="IPR001579">
    <property type="entry name" value="Glyco_hydro_18_chit_AS"/>
</dbReference>
<dbReference type="PROSITE" id="PS51910">
    <property type="entry name" value="GH18_2"/>
    <property type="match status" value="1"/>
</dbReference>
<evidence type="ECO:0000259" key="12">
    <source>
        <dbReference type="PROSITE" id="PS50941"/>
    </source>
</evidence>
<evidence type="ECO:0000256" key="5">
    <source>
        <dbReference type="ARBA" id="ARBA00023024"/>
    </source>
</evidence>
<dbReference type="PANTHER" id="PTHR45708:SF49">
    <property type="entry name" value="ENDOCHITINASE"/>
    <property type="match status" value="1"/>
</dbReference>
<dbReference type="Gene3D" id="3.20.20.80">
    <property type="entry name" value="Glycosidases"/>
    <property type="match status" value="1"/>
</dbReference>
<dbReference type="GO" id="GO:0008843">
    <property type="term" value="F:endochitinase activity"/>
    <property type="evidence" value="ECO:0007669"/>
    <property type="project" value="UniProtKB-EC"/>
</dbReference>
<feature type="domain" description="GH18" evidence="13">
    <location>
        <begin position="29"/>
        <end position="364"/>
    </location>
</feature>
<dbReference type="RefSeq" id="XP_033676816.1">
    <property type="nucleotide sequence ID" value="XM_033834153.1"/>
</dbReference>
<keyword evidence="11" id="KW-0732">Signal</keyword>
<feature type="region of interest" description="Disordered" evidence="10">
    <location>
        <begin position="655"/>
        <end position="674"/>
    </location>
</feature>
<dbReference type="PROSITE" id="PS50941">
    <property type="entry name" value="CHIT_BIND_I_2"/>
    <property type="match status" value="1"/>
</dbReference>
<dbReference type="InterPro" id="IPR050542">
    <property type="entry name" value="Glycosyl_Hydrlase18_Chitinase"/>
</dbReference>
<dbReference type="OrthoDB" id="6020543at2759"/>
<evidence type="ECO:0000256" key="11">
    <source>
        <dbReference type="SAM" id="SignalP"/>
    </source>
</evidence>
<dbReference type="SUPFAM" id="SSF57016">
    <property type="entry name" value="Plant lectins/antimicrobial peptides"/>
    <property type="match status" value="1"/>
</dbReference>
<dbReference type="EC" id="3.2.1.14" evidence="2"/>
<evidence type="ECO:0000259" key="13">
    <source>
        <dbReference type="PROSITE" id="PS51910"/>
    </source>
</evidence>
<gene>
    <name evidence="14" type="ORF">BU26DRAFT_571557</name>
</gene>
<feature type="compositionally biased region" description="Low complexity" evidence="10">
    <location>
        <begin position="561"/>
        <end position="595"/>
    </location>
</feature>
<dbReference type="InterPro" id="IPR036861">
    <property type="entry name" value="Endochitinase-like_sf"/>
</dbReference>
<evidence type="ECO:0000256" key="9">
    <source>
        <dbReference type="PROSITE-ProRule" id="PRU00261"/>
    </source>
</evidence>
<evidence type="ECO:0000256" key="4">
    <source>
        <dbReference type="ARBA" id="ARBA00022801"/>
    </source>
</evidence>
<comment type="catalytic activity">
    <reaction evidence="1">
        <text>Random endo-hydrolysis of N-acetyl-beta-D-glucosaminide (1-&gt;4)-beta-linkages in chitin and chitodextrins.</text>
        <dbReference type="EC" id="3.2.1.14"/>
    </reaction>
</comment>
<dbReference type="GeneID" id="54587483"/>
<dbReference type="PANTHER" id="PTHR45708">
    <property type="entry name" value="ENDOCHITINASE"/>
    <property type="match status" value="1"/>
</dbReference>
<evidence type="ECO:0000256" key="6">
    <source>
        <dbReference type="ARBA" id="ARBA00023277"/>
    </source>
</evidence>
<feature type="compositionally biased region" description="Low complexity" evidence="10">
    <location>
        <begin position="655"/>
        <end position="665"/>
    </location>
</feature>
<dbReference type="GO" id="GO:0005576">
    <property type="term" value="C:extracellular region"/>
    <property type="evidence" value="ECO:0007669"/>
    <property type="project" value="TreeGrafter"/>
</dbReference>
<keyword evidence="8" id="KW-0624">Polysaccharide degradation</keyword>